<protein>
    <submittedName>
        <fullName evidence="2">Uncharacterized protein</fullName>
    </submittedName>
</protein>
<proteinExistence type="predicted"/>
<dbReference type="HOGENOM" id="CLU_1807615_0_0_1"/>
<dbReference type="AlphaFoldDB" id="A0A022VSP1"/>
<dbReference type="Proteomes" id="UP000023758">
    <property type="component" value="Unassembled WGS sequence"/>
</dbReference>
<sequence>MISGRGRYLEVDKRDDELSLDLFYLDVKGPEDGEGDCLHTEASSWTIRFMHERANHPREGGGWEGPRNGVYITLSATGLECPLGCSNNRKEGKESNLKERVGKFSAEPERRERAMSPGMNDTEQEAKATKGKDCLTIDRSIKL</sequence>
<reference evidence="2" key="1">
    <citation type="submission" date="2014-02" db="EMBL/GenBank/DDBJ databases">
        <title>The Genome Sequence of Trichophyton rubrum (morphotype fischeri) CBS 288.86.</title>
        <authorList>
            <consortium name="The Broad Institute Genomics Platform"/>
            <person name="Cuomo C.A."/>
            <person name="White T.C."/>
            <person name="Graser Y."/>
            <person name="Martinez-Rossi N."/>
            <person name="Heitman J."/>
            <person name="Young S.K."/>
            <person name="Zeng Q."/>
            <person name="Gargeya S."/>
            <person name="Abouelleil A."/>
            <person name="Alvarado L."/>
            <person name="Chapman S.B."/>
            <person name="Gainer-Dewar J."/>
            <person name="Goldberg J."/>
            <person name="Griggs A."/>
            <person name="Gujja S."/>
            <person name="Hansen M."/>
            <person name="Howarth C."/>
            <person name="Imamovic A."/>
            <person name="Larimer J."/>
            <person name="Martinez D."/>
            <person name="Murphy C."/>
            <person name="Pearson M.D."/>
            <person name="Persinoti G."/>
            <person name="Poon T."/>
            <person name="Priest M."/>
            <person name="Roberts A.D."/>
            <person name="Saif S."/>
            <person name="Shea T.D."/>
            <person name="Sykes S.N."/>
            <person name="Wortman J."/>
            <person name="Nusbaum C."/>
            <person name="Birren B."/>
        </authorList>
    </citation>
    <scope>NUCLEOTIDE SEQUENCE [LARGE SCALE GENOMIC DNA]</scope>
    <source>
        <strain evidence="2">CBS 288.86</strain>
    </source>
</reference>
<accession>A0A022VSP1</accession>
<feature type="compositionally biased region" description="Basic and acidic residues" evidence="1">
    <location>
        <begin position="88"/>
        <end position="114"/>
    </location>
</feature>
<feature type="region of interest" description="Disordered" evidence="1">
    <location>
        <begin position="85"/>
        <end position="132"/>
    </location>
</feature>
<name>A0A022VSP1_TRIRU</name>
<gene>
    <name evidence="2" type="ORF">H103_07524</name>
</gene>
<evidence type="ECO:0000313" key="2">
    <source>
        <dbReference type="EMBL" id="EZF48964.1"/>
    </source>
</evidence>
<evidence type="ECO:0000256" key="1">
    <source>
        <dbReference type="SAM" id="MobiDB-lite"/>
    </source>
</evidence>
<dbReference type="EMBL" id="KK207915">
    <property type="protein sequence ID" value="EZF48964.1"/>
    <property type="molecule type" value="Genomic_DNA"/>
</dbReference>
<organism evidence="2">
    <name type="scientific">Trichophyton rubrum CBS 288.86</name>
    <dbReference type="NCBI Taxonomy" id="1215330"/>
    <lineage>
        <taxon>Eukaryota</taxon>
        <taxon>Fungi</taxon>
        <taxon>Dikarya</taxon>
        <taxon>Ascomycota</taxon>
        <taxon>Pezizomycotina</taxon>
        <taxon>Eurotiomycetes</taxon>
        <taxon>Eurotiomycetidae</taxon>
        <taxon>Onygenales</taxon>
        <taxon>Arthrodermataceae</taxon>
        <taxon>Trichophyton</taxon>
    </lineage>
</organism>